<dbReference type="PANTHER" id="PTHR33112:SF16">
    <property type="entry name" value="HETEROKARYON INCOMPATIBILITY DOMAIN-CONTAINING PROTEIN"/>
    <property type="match status" value="1"/>
</dbReference>
<feature type="compositionally biased region" description="Basic and acidic residues" evidence="1">
    <location>
        <begin position="414"/>
        <end position="425"/>
    </location>
</feature>
<evidence type="ECO:0000256" key="1">
    <source>
        <dbReference type="SAM" id="MobiDB-lite"/>
    </source>
</evidence>
<dbReference type="InterPro" id="IPR027417">
    <property type="entry name" value="P-loop_NTPase"/>
</dbReference>
<evidence type="ECO:0000313" key="6">
    <source>
        <dbReference type="Proteomes" id="UP001301769"/>
    </source>
</evidence>
<evidence type="ECO:0008006" key="7">
    <source>
        <dbReference type="Google" id="ProtNLM"/>
    </source>
</evidence>
<evidence type="ECO:0000313" key="5">
    <source>
        <dbReference type="EMBL" id="KAK4218872.1"/>
    </source>
</evidence>
<dbReference type="EMBL" id="MU858051">
    <property type="protein sequence ID" value="KAK4218872.1"/>
    <property type="molecule type" value="Genomic_DNA"/>
</dbReference>
<proteinExistence type="predicted"/>
<reference evidence="5" key="2">
    <citation type="submission" date="2023-05" db="EMBL/GenBank/DDBJ databases">
        <authorList>
            <consortium name="Lawrence Berkeley National Laboratory"/>
            <person name="Steindorff A."/>
            <person name="Hensen N."/>
            <person name="Bonometti L."/>
            <person name="Westerberg I."/>
            <person name="Brannstrom I.O."/>
            <person name="Guillou S."/>
            <person name="Cros-Aarteil S."/>
            <person name="Calhoun S."/>
            <person name="Haridas S."/>
            <person name="Kuo A."/>
            <person name="Mondo S."/>
            <person name="Pangilinan J."/>
            <person name="Riley R."/>
            <person name="Labutti K."/>
            <person name="Andreopoulos B."/>
            <person name="Lipzen A."/>
            <person name="Chen C."/>
            <person name="Yanf M."/>
            <person name="Daum C."/>
            <person name="Ng V."/>
            <person name="Clum A."/>
            <person name="Ohm R."/>
            <person name="Martin F."/>
            <person name="Silar P."/>
            <person name="Natvig D."/>
            <person name="Lalanne C."/>
            <person name="Gautier V."/>
            <person name="Ament-Velasquez S.L."/>
            <person name="Kruys A."/>
            <person name="Hutchinson M.I."/>
            <person name="Powell A.J."/>
            <person name="Barry K."/>
            <person name="Miller A.N."/>
            <person name="Grigoriev I.V."/>
            <person name="Debuchy R."/>
            <person name="Gladieux P."/>
            <person name="Thoren M.H."/>
            <person name="Johannesson H."/>
        </authorList>
    </citation>
    <scope>NUCLEOTIDE SEQUENCE</scope>
    <source>
        <strain evidence="5">PSN293</strain>
    </source>
</reference>
<name>A0AAN7BD21_9PEZI</name>
<accession>A0AAN7BD21</accession>
<dbReference type="Pfam" id="PF00931">
    <property type="entry name" value="NB-ARC"/>
    <property type="match status" value="1"/>
</dbReference>
<dbReference type="PANTHER" id="PTHR33112">
    <property type="entry name" value="DOMAIN PROTEIN, PUTATIVE-RELATED"/>
    <property type="match status" value="1"/>
</dbReference>
<comment type="caution">
    <text evidence="5">The sequence shown here is derived from an EMBL/GenBank/DDBJ whole genome shotgun (WGS) entry which is preliminary data.</text>
</comment>
<dbReference type="AlphaFoldDB" id="A0AAN7BD21"/>
<protein>
    <recommendedName>
        <fullName evidence="7">Heterokaryon incompatibility domain-containing protein</fullName>
    </recommendedName>
</protein>
<feature type="region of interest" description="Disordered" evidence="1">
    <location>
        <begin position="1099"/>
        <end position="1135"/>
    </location>
</feature>
<dbReference type="Gene3D" id="3.40.50.300">
    <property type="entry name" value="P-loop containing nucleotide triphosphate hydrolases"/>
    <property type="match status" value="1"/>
</dbReference>
<evidence type="ECO:0000259" key="4">
    <source>
        <dbReference type="Pfam" id="PF25000"/>
    </source>
</evidence>
<evidence type="ECO:0000259" key="2">
    <source>
        <dbReference type="Pfam" id="PF00931"/>
    </source>
</evidence>
<dbReference type="InterPro" id="IPR056681">
    <property type="entry name" value="DUF7779"/>
</dbReference>
<feature type="domain" description="NB-ARC" evidence="2">
    <location>
        <begin position="469"/>
        <end position="595"/>
    </location>
</feature>
<organism evidence="5 6">
    <name type="scientific">Rhypophila decipiens</name>
    <dbReference type="NCBI Taxonomy" id="261697"/>
    <lineage>
        <taxon>Eukaryota</taxon>
        <taxon>Fungi</taxon>
        <taxon>Dikarya</taxon>
        <taxon>Ascomycota</taxon>
        <taxon>Pezizomycotina</taxon>
        <taxon>Sordariomycetes</taxon>
        <taxon>Sordariomycetidae</taxon>
        <taxon>Sordariales</taxon>
        <taxon>Naviculisporaceae</taxon>
        <taxon>Rhypophila</taxon>
    </lineage>
</organism>
<dbReference type="InterPro" id="IPR010730">
    <property type="entry name" value="HET"/>
</dbReference>
<feature type="domain" description="DUF7779" evidence="4">
    <location>
        <begin position="688"/>
        <end position="777"/>
    </location>
</feature>
<reference evidence="5" key="1">
    <citation type="journal article" date="2023" name="Mol. Phylogenet. Evol.">
        <title>Genome-scale phylogeny and comparative genomics of the fungal order Sordariales.</title>
        <authorList>
            <person name="Hensen N."/>
            <person name="Bonometti L."/>
            <person name="Westerberg I."/>
            <person name="Brannstrom I.O."/>
            <person name="Guillou S."/>
            <person name="Cros-Aarteil S."/>
            <person name="Calhoun S."/>
            <person name="Haridas S."/>
            <person name="Kuo A."/>
            <person name="Mondo S."/>
            <person name="Pangilinan J."/>
            <person name="Riley R."/>
            <person name="LaButti K."/>
            <person name="Andreopoulos B."/>
            <person name="Lipzen A."/>
            <person name="Chen C."/>
            <person name="Yan M."/>
            <person name="Daum C."/>
            <person name="Ng V."/>
            <person name="Clum A."/>
            <person name="Steindorff A."/>
            <person name="Ohm R.A."/>
            <person name="Martin F."/>
            <person name="Silar P."/>
            <person name="Natvig D.O."/>
            <person name="Lalanne C."/>
            <person name="Gautier V."/>
            <person name="Ament-Velasquez S.L."/>
            <person name="Kruys A."/>
            <person name="Hutchinson M.I."/>
            <person name="Powell A.J."/>
            <person name="Barry K."/>
            <person name="Miller A.N."/>
            <person name="Grigoriev I.V."/>
            <person name="Debuchy R."/>
            <person name="Gladieux P."/>
            <person name="Hiltunen Thoren M."/>
            <person name="Johannesson H."/>
        </authorList>
    </citation>
    <scope>NUCLEOTIDE SEQUENCE</scope>
    <source>
        <strain evidence="5">PSN293</strain>
    </source>
</reference>
<dbReference type="Proteomes" id="UP001301769">
    <property type="component" value="Unassembled WGS sequence"/>
</dbReference>
<dbReference type="InterPro" id="IPR002182">
    <property type="entry name" value="NB-ARC"/>
</dbReference>
<evidence type="ECO:0000259" key="3">
    <source>
        <dbReference type="Pfam" id="PF06985"/>
    </source>
</evidence>
<dbReference type="Pfam" id="PF25000">
    <property type="entry name" value="DUF7779"/>
    <property type="match status" value="1"/>
</dbReference>
<dbReference type="Pfam" id="PF06985">
    <property type="entry name" value="HET"/>
    <property type="match status" value="1"/>
</dbReference>
<feature type="domain" description="Heterokaryon incompatibility" evidence="3">
    <location>
        <begin position="919"/>
        <end position="1065"/>
    </location>
</feature>
<feature type="region of interest" description="Disordered" evidence="1">
    <location>
        <begin position="394"/>
        <end position="425"/>
    </location>
</feature>
<dbReference type="SUPFAM" id="SSF52540">
    <property type="entry name" value="P-loop containing nucleoside triphosphate hydrolases"/>
    <property type="match status" value="1"/>
</dbReference>
<sequence>MPLLAEIARTEGDDSPFVNYVVVPSFAGRNLTERTCPHFDQWLANVSIKCSSPGRSWIYDHGLQLEGLESWDRYCTTGDELLEQLLVLQEKLCEDETIILIGHKLGCYILKKALITAWNNGHKDEYRQVLDMIETIMLIGEPSLNPKKPDEWIELISECISRKNGLPKKLATGFTVGCLQQISDKFEEILLFSTVFDVLSRQRPGLKRKFRMKKMEHDGCIGCATVNVRLFTTSSEESLLESGPGDASVCPFHPKSIHFQHLLTLNPAYPANLPQIEASGRSETVQDATRRVVSTSDTEVANDALSQLHPPHSPVSAFDIQEEGLPIVPTAQQQPTSSVRPSFEEVAESLFEQQDPVATPISTEQDAENTEICDTSAKPILPLLYESEIPRSSEDLEVSAQVATPESQTSSISDESHEPEPSRPRREYFSSFIPARDTSFYGHSVILDQLEELLLSPRIREVSMEAALDDPKKANLICLVGKAGIGKTSIANEFAYRFMYEFKFIIWLNARSEASLGKYCHDSAVALGLVNGRLSQDHIASRNTLFTFLKNARAPWLLVLDDCDEDMDISQYIPGDSTCSVIVTARSQPMLHSVRVWSVISIPGFTVEEGARFLINSLDAKITEEDADAICSVAVLYHTSPLVLQHVATWCNRESISIHQVKAVLGLDEISLVRRFELPIYTVTLSRMERLDICSSTLLAKLCFCDGSRIKERFVFSGQSRRLAILSRDRPWSENPISAASSVLYKLALVDVDESQPERIFYLHRSVQDAVRSRLDDGVWINSFRETCKSISCGWPSARKFKNIMAGFWEEFDDLHSHLIHLAFCLVRDRLEDRVIAFDPGEEFIRLLVHHTWYNSRRGNQSEDRGLHDLAQFLITTKQKPHNDDSRRTVPRRWLQVLDDENGYTTRLVDTSGLQDSPYIALSYQWGPSQLLTPSILNDYARISRGERQGLDLSVLPQQVSDAISFTRNMGYKYIWIDSVCMDTGDPMELSKELTRLPEYFSNSAMIFCSLGTGLSSGDRSSAGTQFKLNWQPSQRLDISSYSILRPAQSREYSSGIARLLEAQWLSVTTFKDKGLLTSTGFEDNGFRFRDIVDNDAIKTDTTDQPKSTATTLITTGLPTTSSSDTRNSKKQSRRPILRKRYGVWRYKRRNNTLKNPRRGLESRKLRVNQLVDLIITKFLMIMSGMLRQGQAVWRRARQALVHLHNENPNLRSYIFAVLLVTFSICLGNTMPKFVPVSQVSIWGQPRE</sequence>
<feature type="compositionally biased region" description="Polar residues" evidence="1">
    <location>
        <begin position="401"/>
        <end position="413"/>
    </location>
</feature>
<keyword evidence="6" id="KW-1185">Reference proteome</keyword>
<dbReference type="GO" id="GO:0043531">
    <property type="term" value="F:ADP binding"/>
    <property type="evidence" value="ECO:0007669"/>
    <property type="project" value="InterPro"/>
</dbReference>
<gene>
    <name evidence="5" type="ORF">QBC37DRAFT_332980</name>
</gene>
<feature type="compositionally biased region" description="Low complexity" evidence="1">
    <location>
        <begin position="1108"/>
        <end position="1124"/>
    </location>
</feature>